<proteinExistence type="predicted"/>
<evidence type="ECO:0000313" key="4">
    <source>
        <dbReference type="Proteomes" id="UP001232148"/>
    </source>
</evidence>
<feature type="region of interest" description="Disordered" evidence="1">
    <location>
        <begin position="74"/>
        <end position="97"/>
    </location>
</feature>
<organism evidence="3 4">
    <name type="scientific">Colletotrichum zoysiae</name>
    <dbReference type="NCBI Taxonomy" id="1216348"/>
    <lineage>
        <taxon>Eukaryota</taxon>
        <taxon>Fungi</taxon>
        <taxon>Dikarya</taxon>
        <taxon>Ascomycota</taxon>
        <taxon>Pezizomycotina</taxon>
        <taxon>Sordariomycetes</taxon>
        <taxon>Hypocreomycetidae</taxon>
        <taxon>Glomerellales</taxon>
        <taxon>Glomerellaceae</taxon>
        <taxon>Colletotrichum</taxon>
        <taxon>Colletotrichum graminicola species complex</taxon>
    </lineage>
</organism>
<evidence type="ECO:0000256" key="2">
    <source>
        <dbReference type="SAM" id="SignalP"/>
    </source>
</evidence>
<gene>
    <name evidence="3" type="ORF">LX32DRAFT_640503</name>
</gene>
<keyword evidence="2" id="KW-0732">Signal</keyword>
<dbReference type="EMBL" id="MU842887">
    <property type="protein sequence ID" value="KAK2027894.1"/>
    <property type="molecule type" value="Genomic_DNA"/>
</dbReference>
<dbReference type="Proteomes" id="UP001232148">
    <property type="component" value="Unassembled WGS sequence"/>
</dbReference>
<evidence type="ECO:0000256" key="1">
    <source>
        <dbReference type="SAM" id="MobiDB-lite"/>
    </source>
</evidence>
<evidence type="ECO:0000313" key="3">
    <source>
        <dbReference type="EMBL" id="KAK2027894.1"/>
    </source>
</evidence>
<name>A0AAD9HH08_9PEZI</name>
<feature type="compositionally biased region" description="Basic and acidic residues" evidence="1">
    <location>
        <begin position="79"/>
        <end position="97"/>
    </location>
</feature>
<dbReference type="AlphaFoldDB" id="A0AAD9HH08"/>
<reference evidence="3" key="1">
    <citation type="submission" date="2021-06" db="EMBL/GenBank/DDBJ databases">
        <title>Comparative genomics, transcriptomics and evolutionary studies reveal genomic signatures of adaptation to plant cell wall in hemibiotrophic fungi.</title>
        <authorList>
            <consortium name="DOE Joint Genome Institute"/>
            <person name="Baroncelli R."/>
            <person name="Diaz J.F."/>
            <person name="Benocci T."/>
            <person name="Peng M."/>
            <person name="Battaglia E."/>
            <person name="Haridas S."/>
            <person name="Andreopoulos W."/>
            <person name="Labutti K."/>
            <person name="Pangilinan J."/>
            <person name="Floch G.L."/>
            <person name="Makela M.R."/>
            <person name="Henrissat B."/>
            <person name="Grigoriev I.V."/>
            <person name="Crouch J.A."/>
            <person name="De Vries R.P."/>
            <person name="Sukno S.A."/>
            <person name="Thon M.R."/>
        </authorList>
    </citation>
    <scope>NUCLEOTIDE SEQUENCE</scope>
    <source>
        <strain evidence="3">MAFF235873</strain>
    </source>
</reference>
<feature type="signal peptide" evidence="2">
    <location>
        <begin position="1"/>
        <end position="21"/>
    </location>
</feature>
<evidence type="ECO:0008006" key="5">
    <source>
        <dbReference type="Google" id="ProtNLM"/>
    </source>
</evidence>
<sequence length="97" mass="10727">MQQRLRCALCVRVASASAAAAAGGRECVCVYAPNTGSATQPFLGWKGICWGGFEERKQQTCQQLCFVRVRSVKVGGEGETDRDTQARVPRYEQRQTR</sequence>
<comment type="caution">
    <text evidence="3">The sequence shown here is derived from an EMBL/GenBank/DDBJ whole genome shotgun (WGS) entry which is preliminary data.</text>
</comment>
<feature type="chain" id="PRO_5042231714" description="Secreted protein" evidence="2">
    <location>
        <begin position="22"/>
        <end position="97"/>
    </location>
</feature>
<keyword evidence="4" id="KW-1185">Reference proteome</keyword>
<accession>A0AAD9HH08</accession>
<protein>
    <recommendedName>
        <fullName evidence="5">Secreted protein</fullName>
    </recommendedName>
</protein>